<feature type="compositionally biased region" description="Gly residues" evidence="2">
    <location>
        <begin position="16"/>
        <end position="26"/>
    </location>
</feature>
<feature type="compositionally biased region" description="Polar residues" evidence="2">
    <location>
        <begin position="140"/>
        <end position="149"/>
    </location>
</feature>
<feature type="compositionally biased region" description="Basic and acidic residues" evidence="2">
    <location>
        <begin position="52"/>
        <end position="138"/>
    </location>
</feature>
<evidence type="ECO:0000256" key="2">
    <source>
        <dbReference type="SAM" id="MobiDB-lite"/>
    </source>
</evidence>
<feature type="coiled-coil region" evidence="1">
    <location>
        <begin position="472"/>
        <end position="499"/>
    </location>
</feature>
<evidence type="ECO:0000256" key="1">
    <source>
        <dbReference type="SAM" id="Coils"/>
    </source>
</evidence>
<accession>A0AA35ULM6</accession>
<dbReference type="AlphaFoldDB" id="A0AA35ULM6"/>
<name>A0AA35ULM6_LACSI</name>
<evidence type="ECO:0000313" key="3">
    <source>
        <dbReference type="EMBL" id="CAI9259474.1"/>
    </source>
</evidence>
<dbReference type="InterPro" id="IPR004252">
    <property type="entry name" value="Probable_transposase_24"/>
</dbReference>
<dbReference type="PANTHER" id="PTHR33157:SF12">
    <property type="entry name" value="TRANSPOSASE TNP1_EN_SPM-LIKE DOMAIN-CONTAINING PROTEIN"/>
    <property type="match status" value="1"/>
</dbReference>
<feature type="region of interest" description="Disordered" evidence="2">
    <location>
        <begin position="1"/>
        <end position="173"/>
    </location>
</feature>
<feature type="compositionally biased region" description="Polar residues" evidence="2">
    <location>
        <begin position="331"/>
        <end position="355"/>
    </location>
</feature>
<dbReference type="Pfam" id="PF03004">
    <property type="entry name" value="Transposase_24"/>
    <property type="match status" value="1"/>
</dbReference>
<proteinExistence type="predicted"/>
<keyword evidence="4" id="KW-1185">Reference proteome</keyword>
<dbReference type="PANTHER" id="PTHR33157">
    <property type="entry name" value="AUTONOMOUS TRANSPOSABLE ELEMENT EN-1 MOSAIC PROTEIN-RELATED"/>
    <property type="match status" value="1"/>
</dbReference>
<feature type="region of interest" description="Disordered" evidence="2">
    <location>
        <begin position="331"/>
        <end position="368"/>
    </location>
</feature>
<dbReference type="Proteomes" id="UP001177003">
    <property type="component" value="Chromosome 0"/>
</dbReference>
<protein>
    <recommendedName>
        <fullName evidence="5">Transposase, Ptta/En/Spm, plant</fullName>
    </recommendedName>
</protein>
<sequence>MRSFEDGRTYPPPKGLGDGRGGGINKGGKKAISYNGDRGGTGGSNDVGGMRGMRDGGDRGGMRDGGDRGGMRDGSNRGSMRDGGDRGGMRDGSNRGSMRDGGDRGCMRDGSNRGSMRDGGERGCMRDGSNRGSMRDGKGSQMSSASSGTFHDPHGPDTIFDQEDFASDGESAGDIVRRGSNILRSPPAHPSERIWITRLGRGFHEEFVHRQIASIMKEFMDDAWPTWKKVPLDVRKNMFNAFRGIYQWPESEEDKIFEGFKNVLNRRYRDIINGARKASAFAAKNVGHVFPAGETYDFSVMRDFPPTWITSDVWQALCTIWDTDTWRHISNSGKRNRSSSVNGSISVHTGGSITTEQHRKKMKKAKGKDPLWGDVFKQTHLEKSAKVKLASGELIGSQPEHWVNEKSWTVFDKYEKAMCEKYGPDPSQHPLGDVEIWEHCVGGRKKGRLCGVGSSDPGNVVSGTPYECGSSSHDHQKKINELESMLEQEVKKREEIEAKFDNEVKLRQDMESRLLGKMNDLLKQFTGR</sequence>
<evidence type="ECO:0008006" key="5">
    <source>
        <dbReference type="Google" id="ProtNLM"/>
    </source>
</evidence>
<evidence type="ECO:0000313" key="4">
    <source>
        <dbReference type="Proteomes" id="UP001177003"/>
    </source>
</evidence>
<reference evidence="3" key="1">
    <citation type="submission" date="2023-04" db="EMBL/GenBank/DDBJ databases">
        <authorList>
            <person name="Vijverberg K."/>
            <person name="Xiong W."/>
            <person name="Schranz E."/>
        </authorList>
    </citation>
    <scope>NUCLEOTIDE SEQUENCE</scope>
</reference>
<gene>
    <name evidence="3" type="ORF">LSALG_LOCUS361</name>
</gene>
<feature type="compositionally biased region" description="Gly residues" evidence="2">
    <location>
        <begin position="37"/>
        <end position="51"/>
    </location>
</feature>
<organism evidence="3 4">
    <name type="scientific">Lactuca saligna</name>
    <name type="common">Willowleaf lettuce</name>
    <dbReference type="NCBI Taxonomy" id="75948"/>
    <lineage>
        <taxon>Eukaryota</taxon>
        <taxon>Viridiplantae</taxon>
        <taxon>Streptophyta</taxon>
        <taxon>Embryophyta</taxon>
        <taxon>Tracheophyta</taxon>
        <taxon>Spermatophyta</taxon>
        <taxon>Magnoliopsida</taxon>
        <taxon>eudicotyledons</taxon>
        <taxon>Gunneridae</taxon>
        <taxon>Pentapetalae</taxon>
        <taxon>asterids</taxon>
        <taxon>campanulids</taxon>
        <taxon>Asterales</taxon>
        <taxon>Asteraceae</taxon>
        <taxon>Cichorioideae</taxon>
        <taxon>Cichorieae</taxon>
        <taxon>Lactucinae</taxon>
        <taxon>Lactuca</taxon>
    </lineage>
</organism>
<dbReference type="GO" id="GO:0032196">
    <property type="term" value="P:transposition"/>
    <property type="evidence" value="ECO:0007669"/>
    <property type="project" value="InterPro"/>
</dbReference>
<dbReference type="EMBL" id="OX465086">
    <property type="protein sequence ID" value="CAI9259474.1"/>
    <property type="molecule type" value="Genomic_DNA"/>
</dbReference>
<keyword evidence="1" id="KW-0175">Coiled coil</keyword>
<dbReference type="InterPro" id="IPR039266">
    <property type="entry name" value="EN-1/SPM"/>
</dbReference>